<accession>A0A671UXW6</accession>
<dbReference type="InterPro" id="IPR038765">
    <property type="entry name" value="Papain-like_cys_pep_sf"/>
</dbReference>
<dbReference type="Pfam" id="PF00443">
    <property type="entry name" value="UCH"/>
    <property type="match status" value="2"/>
</dbReference>
<dbReference type="AlphaFoldDB" id="A0A671UXW6"/>
<dbReference type="GeneTree" id="ENSGT00940000174852"/>
<dbReference type="GO" id="GO:0016579">
    <property type="term" value="P:protein deubiquitination"/>
    <property type="evidence" value="ECO:0007669"/>
    <property type="project" value="InterPro"/>
</dbReference>
<evidence type="ECO:0000259" key="3">
    <source>
        <dbReference type="PROSITE" id="PS50235"/>
    </source>
</evidence>
<dbReference type="GO" id="GO:0004843">
    <property type="term" value="F:cysteine-type deubiquitinase activity"/>
    <property type="evidence" value="ECO:0007669"/>
    <property type="project" value="InterPro"/>
</dbReference>
<dbReference type="Gene3D" id="3.90.70.10">
    <property type="entry name" value="Cysteine proteinases"/>
    <property type="match status" value="2"/>
</dbReference>
<dbReference type="InterPro" id="IPR028889">
    <property type="entry name" value="USP"/>
</dbReference>
<dbReference type="OMA" id="KCTRERT"/>
<dbReference type="GO" id="GO:0005634">
    <property type="term" value="C:nucleus"/>
    <property type="evidence" value="ECO:0007669"/>
    <property type="project" value="TreeGrafter"/>
</dbReference>
<dbReference type="PROSITE" id="PS50235">
    <property type="entry name" value="USP_3"/>
    <property type="match status" value="2"/>
</dbReference>
<feature type="compositionally biased region" description="Basic and acidic residues" evidence="1">
    <location>
        <begin position="404"/>
        <end position="446"/>
    </location>
</feature>
<dbReference type="PROSITE" id="PS00972">
    <property type="entry name" value="USP_1"/>
    <property type="match status" value="1"/>
</dbReference>
<keyword evidence="2" id="KW-1133">Transmembrane helix</keyword>
<dbReference type="Proteomes" id="UP000472265">
    <property type="component" value="Chromosome 10"/>
</dbReference>
<reference evidence="4" key="3">
    <citation type="submission" date="2025-09" db="UniProtKB">
        <authorList>
            <consortium name="Ensembl"/>
        </authorList>
    </citation>
    <scope>IDENTIFICATION</scope>
</reference>
<evidence type="ECO:0000256" key="1">
    <source>
        <dbReference type="SAM" id="MobiDB-lite"/>
    </source>
</evidence>
<organism evidence="4 5">
    <name type="scientific">Sparus aurata</name>
    <name type="common">Gilthead sea bream</name>
    <dbReference type="NCBI Taxonomy" id="8175"/>
    <lineage>
        <taxon>Eukaryota</taxon>
        <taxon>Metazoa</taxon>
        <taxon>Chordata</taxon>
        <taxon>Craniata</taxon>
        <taxon>Vertebrata</taxon>
        <taxon>Euteleostomi</taxon>
        <taxon>Actinopterygii</taxon>
        <taxon>Neopterygii</taxon>
        <taxon>Teleostei</taxon>
        <taxon>Neoteleostei</taxon>
        <taxon>Acanthomorphata</taxon>
        <taxon>Eupercaria</taxon>
        <taxon>Spariformes</taxon>
        <taxon>Sparidae</taxon>
        <taxon>Sparus</taxon>
    </lineage>
</organism>
<dbReference type="InterPro" id="IPR050164">
    <property type="entry name" value="Peptidase_C19"/>
</dbReference>
<dbReference type="PANTHER" id="PTHR24006:SF899">
    <property type="entry name" value="UBIQUITIN CARBOXYL-TERMINAL HYDROLASE"/>
    <property type="match status" value="1"/>
</dbReference>
<protein>
    <recommendedName>
        <fullName evidence="3">USP domain-containing protein</fullName>
    </recommendedName>
</protein>
<dbReference type="Ensembl" id="ENSSAUT00010019982.1">
    <property type="protein sequence ID" value="ENSSAUP00010018924.1"/>
    <property type="gene ID" value="ENSSAUG00010008532.1"/>
</dbReference>
<feature type="compositionally biased region" description="Basic residues" evidence="1">
    <location>
        <begin position="467"/>
        <end position="477"/>
    </location>
</feature>
<keyword evidence="2" id="KW-0472">Membrane</keyword>
<dbReference type="CDD" id="cd02257">
    <property type="entry name" value="Peptidase_C19"/>
    <property type="match status" value="2"/>
</dbReference>
<feature type="transmembrane region" description="Helical" evidence="2">
    <location>
        <begin position="512"/>
        <end position="534"/>
    </location>
</feature>
<reference evidence="4" key="1">
    <citation type="submission" date="2021-04" db="EMBL/GenBank/DDBJ databases">
        <authorList>
            <consortium name="Wellcome Sanger Institute Data Sharing"/>
        </authorList>
    </citation>
    <scope>NUCLEOTIDE SEQUENCE [LARGE SCALE GENOMIC DNA]</scope>
</reference>
<proteinExistence type="predicted"/>
<feature type="compositionally biased region" description="Basic and acidic residues" evidence="1">
    <location>
        <begin position="481"/>
        <end position="499"/>
    </location>
</feature>
<feature type="region of interest" description="Disordered" evidence="1">
    <location>
        <begin position="375"/>
        <end position="446"/>
    </location>
</feature>
<dbReference type="GO" id="GO:0005829">
    <property type="term" value="C:cytosol"/>
    <property type="evidence" value="ECO:0007669"/>
    <property type="project" value="TreeGrafter"/>
</dbReference>
<dbReference type="PANTHER" id="PTHR24006">
    <property type="entry name" value="UBIQUITIN CARBOXYL-TERMINAL HYDROLASE"/>
    <property type="match status" value="1"/>
</dbReference>
<name>A0A671UXW6_SPAAU</name>
<evidence type="ECO:0000313" key="4">
    <source>
        <dbReference type="Ensembl" id="ENSSAUP00010018924.1"/>
    </source>
</evidence>
<feature type="domain" description="USP" evidence="3">
    <location>
        <begin position="101"/>
        <end position="373"/>
    </location>
</feature>
<dbReference type="InterPro" id="IPR001394">
    <property type="entry name" value="Peptidase_C19_UCH"/>
</dbReference>
<sequence length="545" mass="63611">MVNHMGSLGGGHYTATILSEDNTWYECNDDYVKKVKEPFAQTRTHNSSTAYLLLYKASGSKRDEERERYHETGHRNQQMGHKVEPKRFRESAVTHPQRLHYGLYNQGNTCYLNSVLQVLFVTTDFHDRLDQKSKYTDKELMRIFEKLKETTCRTENIAKAFEIKNVNQQSDAAECLQFILQKVTPRASEVFQGELTYSTKCSKGHIINDETNPFWTLPMPLKDIHDSTFSLERGFERIFETTRFSGDNMVYCNECERTTEATSGCEMTKFPPNLILLLKRFDFDYSTMSHFKSDCCVEVPHVLQRKNKKYKLYGMVNHMGSLGGGHHTATILSNEDNTWYECNDDYVIKVKEPFAQTRIHNSCTAYLLLYRASRSQRDEGRERQDETSHLDQRMGHKVEHKRQIRESAREKENRQAQDREERDKESFRHPYRGEEGHPEHGRKDWSVTRDQHRAPVETDVFLHKKQHTAYSSKHHPYSRTMPDKRTQMRRNGEDRDPEQPCKRLADILKNPFVIGAIIVVGVLAIAVILIPVLLPYRPTTMAETP</sequence>
<dbReference type="SUPFAM" id="SSF54001">
    <property type="entry name" value="Cysteine proteinases"/>
    <property type="match status" value="2"/>
</dbReference>
<evidence type="ECO:0000313" key="5">
    <source>
        <dbReference type="Proteomes" id="UP000472265"/>
    </source>
</evidence>
<feature type="compositionally biased region" description="Basic and acidic residues" evidence="1">
    <location>
        <begin position="375"/>
        <end position="397"/>
    </location>
</feature>
<keyword evidence="2" id="KW-0812">Transmembrane</keyword>
<evidence type="ECO:0000256" key="2">
    <source>
        <dbReference type="SAM" id="Phobius"/>
    </source>
</evidence>
<keyword evidence="5" id="KW-1185">Reference proteome</keyword>
<feature type="region of interest" description="Disordered" evidence="1">
    <location>
        <begin position="467"/>
        <end position="499"/>
    </location>
</feature>
<feature type="domain" description="USP" evidence="3">
    <location>
        <begin position="1"/>
        <end position="58"/>
    </location>
</feature>
<dbReference type="InParanoid" id="A0A671UXW6"/>
<dbReference type="InterPro" id="IPR018200">
    <property type="entry name" value="USP_CS"/>
</dbReference>
<reference evidence="4" key="2">
    <citation type="submission" date="2025-08" db="UniProtKB">
        <authorList>
            <consortium name="Ensembl"/>
        </authorList>
    </citation>
    <scope>IDENTIFICATION</scope>
</reference>